<dbReference type="Proteomes" id="UP001500782">
    <property type="component" value="Unassembled WGS sequence"/>
</dbReference>
<accession>A0ABN0VYI4</accession>
<evidence type="ECO:0000256" key="1">
    <source>
        <dbReference type="SAM" id="Phobius"/>
    </source>
</evidence>
<comment type="caution">
    <text evidence="2">The sequence shown here is derived from an EMBL/GenBank/DDBJ whole genome shotgun (WGS) entry which is preliminary data.</text>
</comment>
<proteinExistence type="predicted"/>
<keyword evidence="3" id="KW-1185">Reference proteome</keyword>
<reference evidence="2 3" key="1">
    <citation type="journal article" date="2019" name="Int. J. Syst. Evol. Microbiol.">
        <title>The Global Catalogue of Microorganisms (GCM) 10K type strain sequencing project: providing services to taxonomists for standard genome sequencing and annotation.</title>
        <authorList>
            <consortium name="The Broad Institute Genomics Platform"/>
            <consortium name="The Broad Institute Genome Sequencing Center for Infectious Disease"/>
            <person name="Wu L."/>
            <person name="Ma J."/>
        </authorList>
    </citation>
    <scope>NUCLEOTIDE SEQUENCE [LARGE SCALE GENOMIC DNA]</scope>
    <source>
        <strain evidence="2 3">JCM 9731</strain>
    </source>
</reference>
<gene>
    <name evidence="2" type="ORF">GCM10008967_08870</name>
</gene>
<name>A0ABN0VYI4_9BACI</name>
<dbReference type="EMBL" id="BAAADJ010000007">
    <property type="protein sequence ID" value="GAA0320539.1"/>
    <property type="molecule type" value="Genomic_DNA"/>
</dbReference>
<evidence type="ECO:0000313" key="2">
    <source>
        <dbReference type="EMBL" id="GAA0320539.1"/>
    </source>
</evidence>
<keyword evidence="1" id="KW-1133">Transmembrane helix</keyword>
<dbReference type="RefSeq" id="WP_343796729.1">
    <property type="nucleotide sequence ID" value="NZ_BAAADJ010000007.1"/>
</dbReference>
<keyword evidence="1" id="KW-0472">Membrane</keyword>
<feature type="transmembrane region" description="Helical" evidence="1">
    <location>
        <begin position="33"/>
        <end position="59"/>
    </location>
</feature>
<keyword evidence="1" id="KW-0812">Transmembrane</keyword>
<sequence>MDKVIFLFLSAILAGFALVKVNLLNTPLESLESIFTLIGVISVLVFSLVIIFKAFMALFNR</sequence>
<protein>
    <submittedName>
        <fullName evidence="2">Uncharacterized protein</fullName>
    </submittedName>
</protein>
<evidence type="ECO:0000313" key="3">
    <source>
        <dbReference type="Proteomes" id="UP001500782"/>
    </source>
</evidence>
<organism evidence="2 3">
    <name type="scientific">Bacillus carboniphilus</name>
    <dbReference type="NCBI Taxonomy" id="86663"/>
    <lineage>
        <taxon>Bacteria</taxon>
        <taxon>Bacillati</taxon>
        <taxon>Bacillota</taxon>
        <taxon>Bacilli</taxon>
        <taxon>Bacillales</taxon>
        <taxon>Bacillaceae</taxon>
        <taxon>Bacillus</taxon>
    </lineage>
</organism>